<gene>
    <name evidence="2" type="ORF">GDO78_006289</name>
</gene>
<proteinExistence type="predicted"/>
<sequence>MRQPGSSSCPAATRTPLLCAGHCTGCPLNTEFNLNSPPSSTKPSTVQRPPISPPSSQSINQPGLSALLTKPD</sequence>
<reference evidence="2" key="1">
    <citation type="thesis" date="2020" institute="ProQuest LLC" country="789 East Eisenhower Parkway, Ann Arbor, MI, USA">
        <title>Comparative Genomics and Chromosome Evolution.</title>
        <authorList>
            <person name="Mudd A.B."/>
        </authorList>
    </citation>
    <scope>NUCLEOTIDE SEQUENCE</scope>
    <source>
        <strain evidence="2">HN-11 Male</strain>
        <tissue evidence="2">Kidney and liver</tissue>
    </source>
</reference>
<comment type="caution">
    <text evidence="2">The sequence shown here is derived from an EMBL/GenBank/DDBJ whole genome shotgun (WGS) entry which is preliminary data.</text>
</comment>
<dbReference type="AlphaFoldDB" id="A0A8J6FMW8"/>
<organism evidence="2 3">
    <name type="scientific">Eleutherodactylus coqui</name>
    <name type="common">Puerto Rican coqui</name>
    <dbReference type="NCBI Taxonomy" id="57060"/>
    <lineage>
        <taxon>Eukaryota</taxon>
        <taxon>Metazoa</taxon>
        <taxon>Chordata</taxon>
        <taxon>Craniata</taxon>
        <taxon>Vertebrata</taxon>
        <taxon>Euteleostomi</taxon>
        <taxon>Amphibia</taxon>
        <taxon>Batrachia</taxon>
        <taxon>Anura</taxon>
        <taxon>Neobatrachia</taxon>
        <taxon>Hyloidea</taxon>
        <taxon>Eleutherodactylidae</taxon>
        <taxon>Eleutherodactylinae</taxon>
        <taxon>Eleutherodactylus</taxon>
        <taxon>Eleutherodactylus</taxon>
    </lineage>
</organism>
<keyword evidence="3" id="KW-1185">Reference proteome</keyword>
<evidence type="ECO:0000256" key="1">
    <source>
        <dbReference type="SAM" id="MobiDB-lite"/>
    </source>
</evidence>
<accession>A0A8J6FMW8</accession>
<dbReference type="Proteomes" id="UP000770717">
    <property type="component" value="Unassembled WGS sequence"/>
</dbReference>
<protein>
    <submittedName>
        <fullName evidence="2">Uncharacterized protein</fullName>
    </submittedName>
</protein>
<evidence type="ECO:0000313" key="2">
    <source>
        <dbReference type="EMBL" id="KAG9490873.1"/>
    </source>
</evidence>
<feature type="compositionally biased region" description="Polar residues" evidence="1">
    <location>
        <begin position="34"/>
        <end position="47"/>
    </location>
</feature>
<feature type="region of interest" description="Disordered" evidence="1">
    <location>
        <begin position="34"/>
        <end position="72"/>
    </location>
</feature>
<evidence type="ECO:0000313" key="3">
    <source>
        <dbReference type="Proteomes" id="UP000770717"/>
    </source>
</evidence>
<name>A0A8J6FMW8_ELECQ</name>
<dbReference type="EMBL" id="WNTK01000002">
    <property type="protein sequence ID" value="KAG9490873.1"/>
    <property type="molecule type" value="Genomic_DNA"/>
</dbReference>